<evidence type="ECO:0000313" key="3">
    <source>
        <dbReference type="Proteomes" id="UP000289996"/>
    </source>
</evidence>
<dbReference type="AlphaFoldDB" id="A0A660DYB0"/>
<sequence length="350" mass="40174">MTMKKVRQLWWSQTRGWVIGLSLLMMLIGLVLAVQTTQQKLSLSVETKTERAQQAKEYQKHPQNFQISGRQVSLAAYENYRHQFFYKDEFKTHGYDTTDNQSNIWFYGVMMLIGLVLAFWGRRTHYYEFLLGLGVTRLQLWCVQVLQVLKFGIVMGATQFIYWGWIIAIIPTKWQRYRNLSGLFGHSVAITIIGLSILMLSWLIGQTTTHFWLAGLLSFLTWRTINGAVTNSGYTSSILGDGFAPESWFNAHYYVSASLAGFVTIILLVLTWLSFRCWSGLTRSKINQGIFLVAVVLGFGTLLGDTLLQPFVYNSGSITPWYEIVGMALMFIVGSFGLWWQRRREVYHAA</sequence>
<feature type="transmembrane region" description="Helical" evidence="1">
    <location>
        <begin position="152"/>
        <end position="171"/>
    </location>
</feature>
<gene>
    <name evidence="2" type="ORF">MUDAN_MDHGFNIF_03154</name>
</gene>
<organism evidence="2 3">
    <name type="scientific">Lactiplantibacillus mudanjiangensis</name>
    <dbReference type="NCBI Taxonomy" id="1296538"/>
    <lineage>
        <taxon>Bacteria</taxon>
        <taxon>Bacillati</taxon>
        <taxon>Bacillota</taxon>
        <taxon>Bacilli</taxon>
        <taxon>Lactobacillales</taxon>
        <taxon>Lactobacillaceae</taxon>
        <taxon>Lactiplantibacillus</taxon>
    </lineage>
</organism>
<feature type="transmembrane region" description="Helical" evidence="1">
    <location>
        <begin position="253"/>
        <end position="278"/>
    </location>
</feature>
<keyword evidence="1" id="KW-1133">Transmembrane helix</keyword>
<keyword evidence="1" id="KW-0812">Transmembrane</keyword>
<dbReference type="OrthoDB" id="2263285at2"/>
<dbReference type="RefSeq" id="WP_130851846.1">
    <property type="nucleotide sequence ID" value="NZ_UYIG01000123.1"/>
</dbReference>
<evidence type="ECO:0000256" key="1">
    <source>
        <dbReference type="SAM" id="Phobius"/>
    </source>
</evidence>
<feature type="transmembrane region" description="Helical" evidence="1">
    <location>
        <begin position="290"/>
        <end position="308"/>
    </location>
</feature>
<keyword evidence="1" id="KW-0472">Membrane</keyword>
<proteinExistence type="predicted"/>
<feature type="transmembrane region" description="Helical" evidence="1">
    <location>
        <begin position="104"/>
        <end position="120"/>
    </location>
</feature>
<protein>
    <submittedName>
        <fullName evidence="2">ABC transporter, permease protein [Lactobacillus plantarum JDM1]</fullName>
    </submittedName>
</protein>
<evidence type="ECO:0000313" key="2">
    <source>
        <dbReference type="EMBL" id="VDG28748.1"/>
    </source>
</evidence>
<name>A0A660DYB0_9LACO</name>
<feature type="transmembrane region" description="Helical" evidence="1">
    <location>
        <begin position="183"/>
        <end position="204"/>
    </location>
</feature>
<dbReference type="Proteomes" id="UP000289996">
    <property type="component" value="Unassembled WGS sequence"/>
</dbReference>
<reference evidence="2 3" key="1">
    <citation type="submission" date="2018-11" db="EMBL/GenBank/DDBJ databases">
        <authorList>
            <person name="Wuyts S."/>
        </authorList>
    </citation>
    <scope>NUCLEOTIDE SEQUENCE [LARGE SCALE GENOMIC DNA]</scope>
    <source>
        <strain evidence="2">Lactobacillus mudanjiangensis AMBF249</strain>
    </source>
</reference>
<dbReference type="EMBL" id="UYIG01000123">
    <property type="protein sequence ID" value="VDG28748.1"/>
    <property type="molecule type" value="Genomic_DNA"/>
</dbReference>
<feature type="transmembrane region" description="Helical" evidence="1">
    <location>
        <begin position="320"/>
        <end position="340"/>
    </location>
</feature>
<keyword evidence="3" id="KW-1185">Reference proteome</keyword>
<accession>A0A660DYB0</accession>